<dbReference type="GO" id="GO:0005886">
    <property type="term" value="C:plasma membrane"/>
    <property type="evidence" value="ECO:0007669"/>
    <property type="project" value="UniProtKB-SubCell"/>
</dbReference>
<feature type="transmembrane region" description="Helical" evidence="1">
    <location>
        <begin position="44"/>
        <end position="63"/>
    </location>
</feature>
<comment type="caution">
    <text evidence="3">The sequence shown here is derived from an EMBL/GenBank/DDBJ whole genome shotgun (WGS) entry which is preliminary data.</text>
</comment>
<dbReference type="AlphaFoldDB" id="A0AAW6LP58"/>
<sequence length="125" mass="14312">MEGFWEFFWFIFVCFAFVAYLSVLFSIIADLFRDHEMSGWVKAIWLFFLFVIPFLSAMIYVIVRNDGMTRRSMEVARGHAQAQNAYIRNVAGKSATQQIADAKTLLDTGVISEEEFHAIKAKALA</sequence>
<accession>A0AAW6LP58</accession>
<protein>
    <submittedName>
        <fullName evidence="3">SHOCT domain-containing protein</fullName>
    </submittedName>
</protein>
<dbReference type="EMBL" id="JARDXE010000014">
    <property type="protein sequence ID" value="MDE8647593.1"/>
    <property type="molecule type" value="Genomic_DNA"/>
</dbReference>
<feature type="transmembrane region" description="Helical" evidence="1">
    <location>
        <begin position="7"/>
        <end position="32"/>
    </location>
</feature>
<gene>
    <name evidence="3" type="ORF">PXH69_21700</name>
</gene>
<dbReference type="RefSeq" id="WP_275232159.1">
    <property type="nucleotide sequence ID" value="NZ_JARDXE010000014.1"/>
</dbReference>
<dbReference type="Proteomes" id="UP001217325">
    <property type="component" value="Unassembled WGS sequence"/>
</dbReference>
<keyword evidence="1" id="KW-1133">Transmembrane helix</keyword>
<proteinExistence type="predicted"/>
<keyword evidence="1" id="KW-0812">Transmembrane</keyword>
<evidence type="ECO:0000256" key="1">
    <source>
        <dbReference type="SAM" id="Phobius"/>
    </source>
</evidence>
<name>A0AAW6LP58_RHOSG</name>
<evidence type="ECO:0000313" key="3">
    <source>
        <dbReference type="EMBL" id="MDE8647593.1"/>
    </source>
</evidence>
<evidence type="ECO:0000259" key="2">
    <source>
        <dbReference type="Pfam" id="PF09851"/>
    </source>
</evidence>
<dbReference type="Pfam" id="PF09851">
    <property type="entry name" value="SHOCT"/>
    <property type="match status" value="1"/>
</dbReference>
<dbReference type="InterPro" id="IPR018649">
    <property type="entry name" value="SHOCT"/>
</dbReference>
<evidence type="ECO:0000313" key="4">
    <source>
        <dbReference type="Proteomes" id="UP001217325"/>
    </source>
</evidence>
<feature type="domain" description="SHOCT" evidence="2">
    <location>
        <begin position="98"/>
        <end position="124"/>
    </location>
</feature>
<keyword evidence="1" id="KW-0472">Membrane</keyword>
<reference evidence="3" key="1">
    <citation type="submission" date="2023-02" db="EMBL/GenBank/DDBJ databases">
        <title>A novel hydrolase synthesized by Rhodococcus erythropolis HQ is responsible for the detoxification of Zearalenone.</title>
        <authorList>
            <person name="Hu J."/>
            <person name="Xu J."/>
        </authorList>
    </citation>
    <scope>NUCLEOTIDE SEQUENCE</scope>
    <source>
        <strain evidence="3">HQ</strain>
    </source>
</reference>
<organism evidence="3 4">
    <name type="scientific">Rhodococcus qingshengii</name>
    <dbReference type="NCBI Taxonomy" id="334542"/>
    <lineage>
        <taxon>Bacteria</taxon>
        <taxon>Bacillati</taxon>
        <taxon>Actinomycetota</taxon>
        <taxon>Actinomycetes</taxon>
        <taxon>Mycobacteriales</taxon>
        <taxon>Nocardiaceae</taxon>
        <taxon>Rhodococcus</taxon>
        <taxon>Rhodococcus erythropolis group</taxon>
    </lineage>
</organism>